<accession>A0A1C4XDS4</accession>
<evidence type="ECO:0000313" key="3">
    <source>
        <dbReference type="Proteomes" id="UP000198797"/>
    </source>
</evidence>
<feature type="chain" id="PRO_5008707909" description="DUF11 domain-containing protein" evidence="1">
    <location>
        <begin position="27"/>
        <end position="296"/>
    </location>
</feature>
<sequence>MTRPVRAVVLLAVVAVLTTPAPGAAAKVDATEGGGGGAAAAGPGVTLPAGALRVGQRVLVSLDGWPAGTVQIEVCGNAARRGALDCATGAATHGQVPPVGRATLPVLLAAPPVACPCVLRVRTPTGTATAVADLTLAGVTAPAVAPTAPAELTLVALRAADRSGPRGWFGLPGVLAVRITVHNPGPQEITDPAFQLTVGPPGRARTIVAAPAVGTIAAGQTREYHVAVPTDAAPFGRYEVDGRIAVPGRPLAFTVSAARRPWGLPVAAAVLTVVLLLARPARRPPPGATPAEPIDK</sequence>
<evidence type="ECO:0000313" key="2">
    <source>
        <dbReference type="EMBL" id="SCF06482.1"/>
    </source>
</evidence>
<dbReference type="OrthoDB" id="3354587at2"/>
<name>A0A1C4XDS4_9ACTN</name>
<organism evidence="2 3">
    <name type="scientific">Micromonospora matsumotoense</name>
    <dbReference type="NCBI Taxonomy" id="121616"/>
    <lineage>
        <taxon>Bacteria</taxon>
        <taxon>Bacillati</taxon>
        <taxon>Actinomycetota</taxon>
        <taxon>Actinomycetes</taxon>
        <taxon>Micromonosporales</taxon>
        <taxon>Micromonosporaceae</taxon>
        <taxon>Micromonospora</taxon>
    </lineage>
</organism>
<dbReference type="STRING" id="121616.GA0070216_104305"/>
<evidence type="ECO:0008006" key="4">
    <source>
        <dbReference type="Google" id="ProtNLM"/>
    </source>
</evidence>
<dbReference type="Proteomes" id="UP000198797">
    <property type="component" value="Unassembled WGS sequence"/>
</dbReference>
<reference evidence="3" key="1">
    <citation type="submission" date="2016-06" db="EMBL/GenBank/DDBJ databases">
        <authorList>
            <person name="Varghese N."/>
            <person name="Submissions Spin"/>
        </authorList>
    </citation>
    <scope>NUCLEOTIDE SEQUENCE [LARGE SCALE GENOMIC DNA]</scope>
    <source>
        <strain evidence="3">DSM 44100</strain>
    </source>
</reference>
<dbReference type="RefSeq" id="WP_091243622.1">
    <property type="nucleotide sequence ID" value="NZ_FMCU01000004.1"/>
</dbReference>
<gene>
    <name evidence="2" type="ORF">GA0070216_104305</name>
</gene>
<evidence type="ECO:0000256" key="1">
    <source>
        <dbReference type="SAM" id="SignalP"/>
    </source>
</evidence>
<dbReference type="EMBL" id="FMCU01000004">
    <property type="protein sequence ID" value="SCF06482.1"/>
    <property type="molecule type" value="Genomic_DNA"/>
</dbReference>
<proteinExistence type="predicted"/>
<dbReference type="AlphaFoldDB" id="A0A1C4XDS4"/>
<protein>
    <recommendedName>
        <fullName evidence="4">DUF11 domain-containing protein</fullName>
    </recommendedName>
</protein>
<keyword evidence="3" id="KW-1185">Reference proteome</keyword>
<keyword evidence="1" id="KW-0732">Signal</keyword>
<feature type="signal peptide" evidence="1">
    <location>
        <begin position="1"/>
        <end position="26"/>
    </location>
</feature>